<reference evidence="1" key="1">
    <citation type="submission" date="2022-06" db="EMBL/GenBank/DDBJ databases">
        <title>Complete genome sequences of two strains of the flax pathogen Septoria linicola.</title>
        <authorList>
            <person name="Lapalu N."/>
            <person name="Simon A."/>
            <person name="Demenou B."/>
            <person name="Paumier D."/>
            <person name="Guillot M.-P."/>
            <person name="Gout L."/>
            <person name="Valade R."/>
        </authorList>
    </citation>
    <scope>NUCLEOTIDE SEQUENCE</scope>
    <source>
        <strain evidence="1">SE15195</strain>
    </source>
</reference>
<dbReference type="EMBL" id="CP099426">
    <property type="protein sequence ID" value="USW56918.1"/>
    <property type="molecule type" value="Genomic_DNA"/>
</dbReference>
<sequence>MSGKTSDYNVDRYWIYEYMIFHESRAQPGTGEARLVTFLDQYGHIIPKHYHNAVELKPDWESRMEEAVKHIKNFVPNQAPLQKVGPVVDLEHGEYRQEVQLSSPLPIASIHFRERPFNNVWFDCRYNTPDPVDPRIGVLRTPAKAKRQQYRKVSWDPGRNVAWVTSKIYPACDCLANEERPKWLADWVDGKAATLVVPPDWERGVCDEVHPGIPDDFTE</sequence>
<dbReference type="Proteomes" id="UP001056384">
    <property type="component" value="Chromosome 9"/>
</dbReference>
<accession>A0A9Q9B0Z7</accession>
<organism evidence="1 2">
    <name type="scientific">Septoria linicola</name>
    <dbReference type="NCBI Taxonomy" id="215465"/>
    <lineage>
        <taxon>Eukaryota</taxon>
        <taxon>Fungi</taxon>
        <taxon>Dikarya</taxon>
        <taxon>Ascomycota</taxon>
        <taxon>Pezizomycotina</taxon>
        <taxon>Dothideomycetes</taxon>
        <taxon>Dothideomycetidae</taxon>
        <taxon>Mycosphaerellales</taxon>
        <taxon>Mycosphaerellaceae</taxon>
        <taxon>Septoria</taxon>
    </lineage>
</organism>
<name>A0A9Q9B0Z7_9PEZI</name>
<proteinExistence type="predicted"/>
<evidence type="ECO:0000313" key="2">
    <source>
        <dbReference type="Proteomes" id="UP001056384"/>
    </source>
</evidence>
<protein>
    <submittedName>
        <fullName evidence="1">Uncharacterized protein</fullName>
    </submittedName>
</protein>
<keyword evidence="2" id="KW-1185">Reference proteome</keyword>
<evidence type="ECO:0000313" key="1">
    <source>
        <dbReference type="EMBL" id="USW56918.1"/>
    </source>
</evidence>
<gene>
    <name evidence="1" type="ORF">Slin15195_G102370</name>
</gene>
<dbReference type="AlphaFoldDB" id="A0A9Q9B0Z7"/>